<dbReference type="OrthoDB" id="27934at2759"/>
<reference evidence="5" key="1">
    <citation type="submission" date="2014-01" db="EMBL/GenBank/DDBJ databases">
        <title>The genome of the white-rot fungus Pycnoporus cinnabarinus: a basidiomycete model with a versatile arsenal for lignocellulosic biomass breakdown.</title>
        <authorList>
            <person name="Levasseur A."/>
            <person name="Lomascolo A."/>
            <person name="Ruiz-Duenas F.J."/>
            <person name="Uzan E."/>
            <person name="Piumi F."/>
            <person name="Kues U."/>
            <person name="Ram A.F.J."/>
            <person name="Murat C."/>
            <person name="Haon M."/>
            <person name="Benoit I."/>
            <person name="Arfi Y."/>
            <person name="Chevret D."/>
            <person name="Drula E."/>
            <person name="Kwon M.J."/>
            <person name="Gouret P."/>
            <person name="Lesage-Meessen L."/>
            <person name="Lombard V."/>
            <person name="Mariette J."/>
            <person name="Noirot C."/>
            <person name="Park J."/>
            <person name="Patyshakuliyeva A."/>
            <person name="Wieneger R.A.B."/>
            <person name="Wosten H.A.B."/>
            <person name="Martin F."/>
            <person name="Coutinho P.M."/>
            <person name="de Vries R."/>
            <person name="Martinez A.T."/>
            <person name="Klopp C."/>
            <person name="Pontarotti P."/>
            <person name="Henrissat B."/>
            <person name="Record E."/>
        </authorList>
    </citation>
    <scope>NUCLEOTIDE SEQUENCE [LARGE SCALE GENOMIC DNA]</scope>
    <source>
        <strain evidence="5">BRFM137</strain>
    </source>
</reference>
<dbReference type="InterPro" id="IPR006597">
    <property type="entry name" value="Sel1-like"/>
</dbReference>
<evidence type="ECO:0000256" key="4">
    <source>
        <dbReference type="SAM" id="SignalP"/>
    </source>
</evidence>
<dbReference type="AlphaFoldDB" id="A0A060SR52"/>
<name>A0A060SR52_PYCCI</name>
<dbReference type="OMA" id="MDLQARK"/>
<dbReference type="PANTHER" id="PTHR11102:SF147">
    <property type="entry name" value="SEL1L ADAPTOR SUBUNIT OF ERAD E3 UBIQUITIN LIGASE"/>
    <property type="match status" value="1"/>
</dbReference>
<gene>
    <name evidence="5" type="ORF">BN946_scf184403.g12</name>
</gene>
<feature type="compositionally biased region" description="Basic and acidic residues" evidence="2">
    <location>
        <begin position="811"/>
        <end position="822"/>
    </location>
</feature>
<dbReference type="Proteomes" id="UP000029665">
    <property type="component" value="Unassembled WGS sequence"/>
</dbReference>
<evidence type="ECO:0000256" key="1">
    <source>
        <dbReference type="ARBA" id="ARBA00038101"/>
    </source>
</evidence>
<organism evidence="5 6">
    <name type="scientific">Pycnoporus cinnabarinus</name>
    <name type="common">Cinnabar-red polypore</name>
    <name type="synonym">Trametes cinnabarina</name>
    <dbReference type="NCBI Taxonomy" id="5643"/>
    <lineage>
        <taxon>Eukaryota</taxon>
        <taxon>Fungi</taxon>
        <taxon>Dikarya</taxon>
        <taxon>Basidiomycota</taxon>
        <taxon>Agaricomycotina</taxon>
        <taxon>Agaricomycetes</taxon>
        <taxon>Polyporales</taxon>
        <taxon>Polyporaceae</taxon>
        <taxon>Trametes</taxon>
    </lineage>
</organism>
<evidence type="ECO:0000313" key="6">
    <source>
        <dbReference type="Proteomes" id="UP000029665"/>
    </source>
</evidence>
<accession>A0A060SR52</accession>
<keyword evidence="3" id="KW-1133">Transmembrane helix</keyword>
<keyword evidence="3" id="KW-0472">Membrane</keyword>
<feature type="compositionally biased region" description="Low complexity" evidence="2">
    <location>
        <begin position="928"/>
        <end position="944"/>
    </location>
</feature>
<feature type="region of interest" description="Disordered" evidence="2">
    <location>
        <begin position="923"/>
        <end position="960"/>
    </location>
</feature>
<protein>
    <recommendedName>
        <fullName evidence="7">HCP-like protein</fullName>
    </recommendedName>
</protein>
<dbReference type="InterPro" id="IPR011990">
    <property type="entry name" value="TPR-like_helical_dom_sf"/>
</dbReference>
<dbReference type="Pfam" id="PF08238">
    <property type="entry name" value="Sel1"/>
    <property type="match status" value="8"/>
</dbReference>
<comment type="caution">
    <text evidence="5">The sequence shown here is derived from an EMBL/GenBank/DDBJ whole genome shotgun (WGS) entry which is preliminary data.</text>
</comment>
<evidence type="ECO:0000313" key="5">
    <source>
        <dbReference type="EMBL" id="CDO77037.1"/>
    </source>
</evidence>
<proteinExistence type="inferred from homology"/>
<feature type="compositionally biased region" description="Basic and acidic residues" evidence="2">
    <location>
        <begin position="767"/>
        <end position="776"/>
    </location>
</feature>
<keyword evidence="4" id="KW-0732">Signal</keyword>
<dbReference type="InterPro" id="IPR050767">
    <property type="entry name" value="Sel1_AlgK"/>
</dbReference>
<dbReference type="PANTHER" id="PTHR11102">
    <property type="entry name" value="SEL-1-LIKE PROTEIN"/>
    <property type="match status" value="1"/>
</dbReference>
<feature type="region of interest" description="Disordered" evidence="2">
    <location>
        <begin position="767"/>
        <end position="799"/>
    </location>
</feature>
<keyword evidence="6" id="KW-1185">Reference proteome</keyword>
<dbReference type="SUPFAM" id="SSF81901">
    <property type="entry name" value="HCP-like"/>
    <property type="match status" value="3"/>
</dbReference>
<dbReference type="STRING" id="5643.A0A060SR52"/>
<sequence>MPRKSRTRKTTLAAFCIVAFAALSGANDASSRRNENAEAVDPAVEASRAYKQAVSTLATLTALPPMQSEEPSHPASNHPLSSFLPNIQGQGTIASAMRIFVKLKNHSWLPSFVTEYLGRELSAGRRRDEEVRGKAVKVIDLLQHAAELGNTDALYTLGEVSLFPPNSYFPMDPVTGYHSLEAHAQLTGNASSQALLGFFHSTGYHDVVPVDQAKAQLYLTFAGHGNHKGAQMALGYRYWSGIGVAENCMAALDWYENAAEQAMAKFLSGPPGGRTLPLLPPRLSDLAGGVYGPGASVASTGLNAGRAVIKTANARAAGETWEDLLEYYLFNADRGEIDFAYRLGKIFYQGSIYSTPGGIASGGDGASAIPRDFHRARYYFLRIARQVWPRDPANPRQPHVSTKEEGTAQVGYAALAAGYLGRMFLRGEGVKQDAAMAKMWFERGAEYNEKECHNGLGIIWRDGLVDGKKDLKKAMIHFAAAATQELAEAQVNIGKYHYERGDLKLATAYFETALRQGSPFEAYYYLADIQARQARSALVPPEIAGSSCAIAVSFYKLVAERGAWDDNLLKEADNLWATGTERAKEMAMVRWWIAAERGYEVAQNNLAFVLDQDKSILRFTRFAPYSPSNDTARLALTQWIRSAAQRNIDALVKVGDYYYHGLGVPEEPEATRWEKAAGYYQSAADTQLSALAMWNLGWMYENGIGVPQDFHLAKRHYDLAYQTNSEAYLPVLLSLIKLHVRSLWHTLMGGKNGLSFWDGDEDARSYYDHPDAREIDGAQDPNGGQPSLEDGEDLDDGPWYLGKARDEFNRRRRGHDAERVARDEEDPVQVCTPPSLPHTHTHTERTVPQWARERRQAEADRDGDFGPEDYFDAAMRGQRYREEDDVDEFAETMLLIVLCLMVSALLYVRGRWVERLRREEEQRRQANGQLPQGQQQQPQAQGGVFPPPGDPAQDEWAILR</sequence>
<dbReference type="EMBL" id="CCBP010000437">
    <property type="protein sequence ID" value="CDO77037.1"/>
    <property type="molecule type" value="Genomic_DNA"/>
</dbReference>
<feature type="compositionally biased region" description="Basic and acidic residues" evidence="2">
    <location>
        <begin position="841"/>
        <end position="851"/>
    </location>
</feature>
<dbReference type="GO" id="GO:0036503">
    <property type="term" value="P:ERAD pathway"/>
    <property type="evidence" value="ECO:0007669"/>
    <property type="project" value="TreeGrafter"/>
</dbReference>
<feature type="region of interest" description="Disordered" evidence="2">
    <location>
        <begin position="811"/>
        <end position="851"/>
    </location>
</feature>
<feature type="transmembrane region" description="Helical" evidence="3">
    <location>
        <begin position="889"/>
        <end position="908"/>
    </location>
</feature>
<evidence type="ECO:0000256" key="2">
    <source>
        <dbReference type="SAM" id="MobiDB-lite"/>
    </source>
</evidence>
<dbReference type="GO" id="GO:0005789">
    <property type="term" value="C:endoplasmic reticulum membrane"/>
    <property type="evidence" value="ECO:0007669"/>
    <property type="project" value="TreeGrafter"/>
</dbReference>
<dbReference type="Gene3D" id="1.25.40.10">
    <property type="entry name" value="Tetratricopeptide repeat domain"/>
    <property type="match status" value="2"/>
</dbReference>
<feature type="signal peptide" evidence="4">
    <location>
        <begin position="1"/>
        <end position="26"/>
    </location>
</feature>
<keyword evidence="3" id="KW-0812">Transmembrane</keyword>
<evidence type="ECO:0008006" key="7">
    <source>
        <dbReference type="Google" id="ProtNLM"/>
    </source>
</evidence>
<dbReference type="SMART" id="SM00671">
    <property type="entry name" value="SEL1"/>
    <property type="match status" value="7"/>
</dbReference>
<feature type="chain" id="PRO_5001592540" description="HCP-like protein" evidence="4">
    <location>
        <begin position="27"/>
        <end position="960"/>
    </location>
</feature>
<comment type="similarity">
    <text evidence="1">Belongs to the sel-1 family.</text>
</comment>
<evidence type="ECO:0000256" key="3">
    <source>
        <dbReference type="SAM" id="Phobius"/>
    </source>
</evidence>
<dbReference type="HOGENOM" id="CLU_007931_0_1_1"/>